<dbReference type="EMBL" id="MN739048">
    <property type="protein sequence ID" value="QHS85797.1"/>
    <property type="molecule type" value="Genomic_DNA"/>
</dbReference>
<keyword evidence="1" id="KW-0812">Transmembrane</keyword>
<organism evidence="2">
    <name type="scientific">viral metagenome</name>
    <dbReference type="NCBI Taxonomy" id="1070528"/>
    <lineage>
        <taxon>unclassified sequences</taxon>
        <taxon>metagenomes</taxon>
        <taxon>organismal metagenomes</taxon>
    </lineage>
</organism>
<sequence length="206" mass="22272">MIVFWLITAAAIATVFGMHAYGNLSKIEAEWSTYRCNPQYMLFAGIVDPETGIGGNFRHCMNMIGAAVVGQMTDALGSQFSIIADMLKDISNPLALFRKMITTIRKFILSFATSTLGKASAPVGAFVYYLNKIQDVMHRIVGEGYIATFFGVTAISFIEGFVSLLVGIIKAFVTAMLIISVILALFQPQILAIVLVISASLRAAGI</sequence>
<dbReference type="AlphaFoldDB" id="A0A6C0B0R3"/>
<proteinExistence type="predicted"/>
<feature type="transmembrane region" description="Helical" evidence="1">
    <location>
        <begin position="175"/>
        <end position="201"/>
    </location>
</feature>
<accession>A0A6C0B0R3</accession>
<evidence type="ECO:0000313" key="2">
    <source>
        <dbReference type="EMBL" id="QHS85797.1"/>
    </source>
</evidence>
<reference evidence="2" key="1">
    <citation type="journal article" date="2020" name="Nature">
        <title>Giant virus diversity and host interactions through global metagenomics.</title>
        <authorList>
            <person name="Schulz F."/>
            <person name="Roux S."/>
            <person name="Paez-Espino D."/>
            <person name="Jungbluth S."/>
            <person name="Walsh D.A."/>
            <person name="Denef V.J."/>
            <person name="McMahon K.D."/>
            <person name="Konstantinidis K.T."/>
            <person name="Eloe-Fadrosh E.A."/>
            <person name="Kyrpides N.C."/>
            <person name="Woyke T."/>
        </authorList>
    </citation>
    <scope>NUCLEOTIDE SEQUENCE</scope>
    <source>
        <strain evidence="2">GVMAG-M-3300009185-36</strain>
    </source>
</reference>
<feature type="transmembrane region" description="Helical" evidence="1">
    <location>
        <begin position="107"/>
        <end position="130"/>
    </location>
</feature>
<feature type="transmembrane region" description="Helical" evidence="1">
    <location>
        <begin position="142"/>
        <end position="169"/>
    </location>
</feature>
<keyword evidence="1" id="KW-1133">Transmembrane helix</keyword>
<name>A0A6C0B0R3_9ZZZZ</name>
<keyword evidence="1" id="KW-0472">Membrane</keyword>
<protein>
    <submittedName>
        <fullName evidence="2">Uncharacterized protein</fullName>
    </submittedName>
</protein>
<evidence type="ECO:0000256" key="1">
    <source>
        <dbReference type="SAM" id="Phobius"/>
    </source>
</evidence>